<dbReference type="EMBL" id="VZUL01000002">
    <property type="protein sequence ID" value="KAB1086480.1"/>
    <property type="molecule type" value="Genomic_DNA"/>
</dbReference>
<name>A0A6A1TQN9_NEOGA</name>
<gene>
    <name evidence="1" type="ORF">F4V91_08585</name>
</gene>
<organism evidence="1 2">
    <name type="scientific">Neorhizobium galegae</name>
    <name type="common">Rhizobium galegae</name>
    <dbReference type="NCBI Taxonomy" id="399"/>
    <lineage>
        <taxon>Bacteria</taxon>
        <taxon>Pseudomonadati</taxon>
        <taxon>Pseudomonadota</taxon>
        <taxon>Alphaproteobacteria</taxon>
        <taxon>Hyphomicrobiales</taxon>
        <taxon>Rhizobiaceae</taxon>
        <taxon>Rhizobium/Agrobacterium group</taxon>
        <taxon>Neorhizobium</taxon>
    </lineage>
</organism>
<evidence type="ECO:0000313" key="2">
    <source>
        <dbReference type="Proteomes" id="UP000386575"/>
    </source>
</evidence>
<accession>A0A6A1TQN9</accession>
<dbReference type="RefSeq" id="WP_151041885.1">
    <property type="nucleotide sequence ID" value="NZ_VZUL01000002.1"/>
</dbReference>
<comment type="caution">
    <text evidence="1">The sequence shown here is derived from an EMBL/GenBank/DDBJ whole genome shotgun (WGS) entry which is preliminary data.</text>
</comment>
<proteinExistence type="predicted"/>
<dbReference type="AlphaFoldDB" id="A0A6A1TQN9"/>
<evidence type="ECO:0000313" key="1">
    <source>
        <dbReference type="EMBL" id="KAB1086480.1"/>
    </source>
</evidence>
<reference evidence="1 2" key="1">
    <citation type="submission" date="2019-09" db="EMBL/GenBank/DDBJ databases">
        <title>Genome sequencing of Ng87 strain.</title>
        <authorList>
            <person name="Karasev E.S."/>
            <person name="Andronov E."/>
        </authorList>
    </citation>
    <scope>NUCLEOTIDE SEQUENCE [LARGE SCALE GENOMIC DNA]</scope>
    <source>
        <strain evidence="1 2">Ng87</strain>
    </source>
</reference>
<protein>
    <submittedName>
        <fullName evidence="1">Uncharacterized protein</fullName>
    </submittedName>
</protein>
<dbReference type="NCBIfam" id="NF047331">
    <property type="entry name" value="phage_HTJ"/>
    <property type="match status" value="1"/>
</dbReference>
<dbReference type="Proteomes" id="UP000386575">
    <property type="component" value="Unassembled WGS sequence"/>
</dbReference>
<sequence length="63" mass="7125">MTDNTAQIAALRDAIASGARRIQFRSGGTQREVEYHSLSDMMKALEWLEAQQSSRPRITRVAF</sequence>